<keyword evidence="7 11" id="KW-0418">Kinase</keyword>
<dbReference type="GO" id="GO:0009228">
    <property type="term" value="P:thiamine biosynthetic process"/>
    <property type="evidence" value="ECO:0007669"/>
    <property type="project" value="UniProtKB-KW"/>
</dbReference>
<dbReference type="PIRSF" id="PIRSF000513">
    <property type="entry name" value="Thz_kinase"/>
    <property type="match status" value="1"/>
</dbReference>
<evidence type="ECO:0000256" key="8">
    <source>
        <dbReference type="ARBA" id="ARBA00022840"/>
    </source>
</evidence>
<dbReference type="InterPro" id="IPR029056">
    <property type="entry name" value="Ribokinase-like"/>
</dbReference>
<dbReference type="EMBL" id="BBXV01000008">
    <property type="protein sequence ID" value="GAQ16522.1"/>
    <property type="molecule type" value="Genomic_DNA"/>
</dbReference>
<evidence type="ECO:0000256" key="1">
    <source>
        <dbReference type="ARBA" id="ARBA00001771"/>
    </source>
</evidence>
<evidence type="ECO:0000256" key="9">
    <source>
        <dbReference type="ARBA" id="ARBA00022842"/>
    </source>
</evidence>
<comment type="similarity">
    <text evidence="11">Belongs to the Thz kinase family.</text>
</comment>
<evidence type="ECO:0000256" key="3">
    <source>
        <dbReference type="ARBA" id="ARBA00004868"/>
    </source>
</evidence>
<dbReference type="GO" id="GO:0009229">
    <property type="term" value="P:thiamine diphosphate biosynthetic process"/>
    <property type="evidence" value="ECO:0007669"/>
    <property type="project" value="UniProtKB-UniRule"/>
</dbReference>
<dbReference type="InterPro" id="IPR000417">
    <property type="entry name" value="Hyethyz_kinase"/>
</dbReference>
<keyword evidence="8 11" id="KW-0067">ATP-binding</keyword>
<evidence type="ECO:0000256" key="7">
    <source>
        <dbReference type="ARBA" id="ARBA00022777"/>
    </source>
</evidence>
<dbReference type="Gene3D" id="3.40.1190.20">
    <property type="match status" value="1"/>
</dbReference>
<keyword evidence="10 11" id="KW-0784">Thiamine biosynthesis</keyword>
<evidence type="ECO:0000256" key="10">
    <source>
        <dbReference type="ARBA" id="ARBA00022977"/>
    </source>
</evidence>
<keyword evidence="9 11" id="KW-0460">Magnesium</keyword>
<feature type="binding site" evidence="11">
    <location>
        <position position="41"/>
    </location>
    <ligand>
        <name>substrate</name>
    </ligand>
</feature>
<dbReference type="PANTHER" id="PTHR20858:SF17">
    <property type="entry name" value="HYDROXYMETHYLPYRIMIDINE_PHOSPHOMETHYLPYRIMIDINE KINASE THI20-RELATED"/>
    <property type="match status" value="1"/>
</dbReference>
<dbReference type="OrthoDB" id="9778146at2"/>
<dbReference type="GO" id="GO:0008972">
    <property type="term" value="F:phosphomethylpyrimidine kinase activity"/>
    <property type="evidence" value="ECO:0007669"/>
    <property type="project" value="TreeGrafter"/>
</dbReference>
<dbReference type="RefSeq" id="WP_058949257.1">
    <property type="nucleotide sequence ID" value="NZ_BBXV01000008.1"/>
</dbReference>
<comment type="pathway">
    <text evidence="3 11">Cofactor biosynthesis; thiamine diphosphate biosynthesis; 4-methyl-5-(2-phosphoethyl)-thiazole from 5-(2-hydroxyethyl)-4-methylthiazole: step 1/1.</text>
</comment>
<accession>A0A0U9H1R3</accession>
<evidence type="ECO:0000256" key="5">
    <source>
        <dbReference type="ARBA" id="ARBA00022723"/>
    </source>
</evidence>
<evidence type="ECO:0000256" key="11">
    <source>
        <dbReference type="HAMAP-Rule" id="MF_00228"/>
    </source>
</evidence>
<dbReference type="Pfam" id="PF02110">
    <property type="entry name" value="HK"/>
    <property type="match status" value="1"/>
</dbReference>
<keyword evidence="4 11" id="KW-0808">Transferase</keyword>
<dbReference type="GO" id="GO:0005829">
    <property type="term" value="C:cytosol"/>
    <property type="evidence" value="ECO:0007669"/>
    <property type="project" value="TreeGrafter"/>
</dbReference>
<sequence>MNAVLIKDVRRNNPLIHHLTNQVVMNFTANGLLAFGGAPVMAKAEKEVADMASAADGVLINIGTLTPEELPAMIKAGISANRKGIPVVLDPVGVAATDFRKDAVKQLTDEIQFTAIKGNAGELAHLVSTPWEARGVDSVGDGDAKEVVQSVAETFQTSAIITGKTDFIYTDGNLYTNDSGHPLLGKITGAGCLLGSIITACLSTGYAAKDSLLTAVSFYGHAAEFAAQQHNVAGPGSFLPMFIDALSLDSAQLLERKI</sequence>
<dbReference type="SUPFAM" id="SSF53613">
    <property type="entry name" value="Ribokinase-like"/>
    <property type="match status" value="1"/>
</dbReference>
<dbReference type="EC" id="2.7.1.50" evidence="11"/>
<keyword evidence="5 11" id="KW-0479">Metal-binding</keyword>
<feature type="binding site" evidence="11">
    <location>
        <position position="117"/>
    </location>
    <ligand>
        <name>ATP</name>
        <dbReference type="ChEBI" id="CHEBI:30616"/>
    </ligand>
</feature>
<dbReference type="HAMAP" id="MF_00228">
    <property type="entry name" value="Thz_kinase"/>
    <property type="match status" value="1"/>
</dbReference>
<evidence type="ECO:0000256" key="6">
    <source>
        <dbReference type="ARBA" id="ARBA00022741"/>
    </source>
</evidence>
<dbReference type="CDD" id="cd01170">
    <property type="entry name" value="THZ_kinase"/>
    <property type="match status" value="1"/>
</dbReference>
<proteinExistence type="inferred from homology"/>
<reference evidence="13" key="1">
    <citation type="submission" date="2015-07" db="EMBL/GenBank/DDBJ databases">
        <title>Draft Genome Sequence of Oceanobacillus picturae Heshi-B3 that Was Isolated from Fermented Rice Bran with Aging Salted Mackerel, Which Was Named Heshiko as Traditional Fermented Seafood in Japan.</title>
        <authorList>
            <person name="Akuzawa S."/>
            <person name="Nakagawa J."/>
            <person name="Kanekatsu T."/>
            <person name="Kanesaki Y."/>
            <person name="Suzuki T."/>
        </authorList>
    </citation>
    <scope>NUCLEOTIDE SEQUENCE [LARGE SCALE GENOMIC DNA]</scope>
    <source>
        <strain evidence="13">Heshi-B3</strain>
    </source>
</reference>
<keyword evidence="6 11" id="KW-0547">Nucleotide-binding</keyword>
<dbReference type="GO" id="GO:0008902">
    <property type="term" value="F:hydroxymethylpyrimidine kinase activity"/>
    <property type="evidence" value="ECO:0007669"/>
    <property type="project" value="TreeGrafter"/>
</dbReference>
<dbReference type="PANTHER" id="PTHR20858">
    <property type="entry name" value="PHOSPHOMETHYLPYRIMIDINE KINASE"/>
    <property type="match status" value="1"/>
</dbReference>
<feature type="binding site" evidence="11">
    <location>
        <position position="189"/>
    </location>
    <ligand>
        <name>substrate</name>
    </ligand>
</feature>
<evidence type="ECO:0000313" key="13">
    <source>
        <dbReference type="Proteomes" id="UP000052946"/>
    </source>
</evidence>
<evidence type="ECO:0000256" key="2">
    <source>
        <dbReference type="ARBA" id="ARBA00001946"/>
    </source>
</evidence>
<protein>
    <recommendedName>
        <fullName evidence="11">Hydroxyethylthiazole kinase</fullName>
        <ecNumber evidence="11">2.7.1.50</ecNumber>
    </recommendedName>
    <alternativeName>
        <fullName evidence="11">4-methyl-5-beta-hydroxyethylthiazole kinase</fullName>
        <shortName evidence="11">TH kinase</shortName>
        <shortName evidence="11">Thz kinase</shortName>
    </alternativeName>
</protein>
<reference evidence="12 13" key="2">
    <citation type="journal article" date="2016" name="Genome Announc.">
        <title>Draft Genome Sequence of Oceanobacillus picturae Heshi-B3, Isolated from Fermented Rice Bran in a Traditional Japanese Seafood Dish.</title>
        <authorList>
            <person name="Akuzawa S."/>
            <person name="Nagaoka J."/>
            <person name="Kanekatsu M."/>
            <person name="Kanesaki Y."/>
            <person name="Suzuki T."/>
        </authorList>
    </citation>
    <scope>NUCLEOTIDE SEQUENCE [LARGE SCALE GENOMIC DNA]</scope>
    <source>
        <strain evidence="12 13">Heshi-B3</strain>
    </source>
</reference>
<dbReference type="GO" id="GO:0000287">
    <property type="term" value="F:magnesium ion binding"/>
    <property type="evidence" value="ECO:0007669"/>
    <property type="project" value="UniProtKB-UniRule"/>
</dbReference>
<dbReference type="UniPathway" id="UPA00060">
    <property type="reaction ID" value="UER00139"/>
</dbReference>
<dbReference type="NCBIfam" id="NF006830">
    <property type="entry name" value="PRK09355.1"/>
    <property type="match status" value="1"/>
</dbReference>
<comment type="function">
    <text evidence="11">Catalyzes the phosphorylation of the hydroxyl group of 4-methyl-5-beta-hydroxyethylthiazole (THZ).</text>
</comment>
<comment type="caution">
    <text evidence="12">The sequence shown here is derived from an EMBL/GenBank/DDBJ whole genome shotgun (WGS) entry which is preliminary data.</text>
</comment>
<dbReference type="GO" id="GO:0004417">
    <property type="term" value="F:hydroxyethylthiazole kinase activity"/>
    <property type="evidence" value="ECO:0007669"/>
    <property type="project" value="UniProtKB-UniRule"/>
</dbReference>
<dbReference type="Proteomes" id="UP000052946">
    <property type="component" value="Unassembled WGS sequence"/>
</dbReference>
<evidence type="ECO:0000313" key="12">
    <source>
        <dbReference type="EMBL" id="GAQ16522.1"/>
    </source>
</evidence>
<dbReference type="AlphaFoldDB" id="A0A0U9H1R3"/>
<comment type="catalytic activity">
    <reaction evidence="1 11">
        <text>5-(2-hydroxyethyl)-4-methylthiazole + ATP = 4-methyl-5-(2-phosphooxyethyl)-thiazole + ADP + H(+)</text>
        <dbReference type="Rhea" id="RHEA:24212"/>
        <dbReference type="ChEBI" id="CHEBI:15378"/>
        <dbReference type="ChEBI" id="CHEBI:17957"/>
        <dbReference type="ChEBI" id="CHEBI:30616"/>
        <dbReference type="ChEBI" id="CHEBI:58296"/>
        <dbReference type="ChEBI" id="CHEBI:456216"/>
        <dbReference type="EC" id="2.7.1.50"/>
    </reaction>
</comment>
<organism evidence="12 13">
    <name type="scientific">Oceanobacillus picturae</name>
    <dbReference type="NCBI Taxonomy" id="171693"/>
    <lineage>
        <taxon>Bacteria</taxon>
        <taxon>Bacillati</taxon>
        <taxon>Bacillota</taxon>
        <taxon>Bacilli</taxon>
        <taxon>Bacillales</taxon>
        <taxon>Bacillaceae</taxon>
        <taxon>Oceanobacillus</taxon>
    </lineage>
</organism>
<dbReference type="PRINTS" id="PR01099">
    <property type="entry name" value="HYETHTZKNASE"/>
</dbReference>
<name>A0A0U9H1R3_9BACI</name>
<comment type="cofactor">
    <cofactor evidence="2 11">
        <name>Mg(2+)</name>
        <dbReference type="ChEBI" id="CHEBI:18420"/>
    </cofactor>
</comment>
<dbReference type="NCBIfam" id="TIGR00694">
    <property type="entry name" value="thiM"/>
    <property type="match status" value="1"/>
</dbReference>
<dbReference type="GO" id="GO:0005524">
    <property type="term" value="F:ATP binding"/>
    <property type="evidence" value="ECO:0007669"/>
    <property type="project" value="UniProtKB-UniRule"/>
</dbReference>
<evidence type="ECO:0000256" key="4">
    <source>
        <dbReference type="ARBA" id="ARBA00022679"/>
    </source>
</evidence>
<gene>
    <name evidence="11" type="primary">thiM</name>
    <name evidence="12" type="ORF">OPHB3_0445</name>
</gene>
<feature type="binding site" evidence="11">
    <location>
        <position position="162"/>
    </location>
    <ligand>
        <name>ATP</name>
        <dbReference type="ChEBI" id="CHEBI:30616"/>
    </ligand>
</feature>